<comment type="caution">
    <text evidence="2">The sequence shown here is derived from an EMBL/GenBank/DDBJ whole genome shotgun (WGS) entry which is preliminary data.</text>
</comment>
<dbReference type="Pfam" id="PF26459">
    <property type="entry name" value="DUF8138"/>
    <property type="match status" value="1"/>
</dbReference>
<name>A0AAV3TBD4_9EURY</name>
<protein>
    <submittedName>
        <fullName evidence="2">Uncharacterized protein</fullName>
    </submittedName>
</protein>
<evidence type="ECO:0000256" key="1">
    <source>
        <dbReference type="SAM" id="MobiDB-lite"/>
    </source>
</evidence>
<dbReference type="AlphaFoldDB" id="A0AAV3TBD4"/>
<organism evidence="2 3">
    <name type="scientific">Natronoarchaeum mannanilyticum</name>
    <dbReference type="NCBI Taxonomy" id="926360"/>
    <lineage>
        <taxon>Archaea</taxon>
        <taxon>Methanobacteriati</taxon>
        <taxon>Methanobacteriota</taxon>
        <taxon>Stenosarchaea group</taxon>
        <taxon>Halobacteria</taxon>
        <taxon>Halobacteriales</taxon>
        <taxon>Natronoarchaeaceae</taxon>
    </lineage>
</organism>
<feature type="region of interest" description="Disordered" evidence="1">
    <location>
        <begin position="53"/>
        <end position="86"/>
    </location>
</feature>
<feature type="compositionally biased region" description="Low complexity" evidence="1">
    <location>
        <begin position="55"/>
        <end position="68"/>
    </location>
</feature>
<proteinExistence type="predicted"/>
<feature type="region of interest" description="Disordered" evidence="1">
    <location>
        <begin position="1"/>
        <end position="33"/>
    </location>
</feature>
<accession>A0AAV3TBD4</accession>
<keyword evidence="3" id="KW-1185">Reference proteome</keyword>
<dbReference type="Proteomes" id="UP001500420">
    <property type="component" value="Unassembled WGS sequence"/>
</dbReference>
<feature type="compositionally biased region" description="Basic and acidic residues" evidence="1">
    <location>
        <begin position="1"/>
        <end position="10"/>
    </location>
</feature>
<gene>
    <name evidence="2" type="ORF">GCM10009020_26570</name>
</gene>
<reference evidence="2 3" key="1">
    <citation type="journal article" date="2019" name="Int. J. Syst. Evol. Microbiol.">
        <title>The Global Catalogue of Microorganisms (GCM) 10K type strain sequencing project: providing services to taxonomists for standard genome sequencing and annotation.</title>
        <authorList>
            <consortium name="The Broad Institute Genomics Platform"/>
            <consortium name="The Broad Institute Genome Sequencing Center for Infectious Disease"/>
            <person name="Wu L."/>
            <person name="Ma J."/>
        </authorList>
    </citation>
    <scope>NUCLEOTIDE SEQUENCE [LARGE SCALE GENOMIC DNA]</scope>
    <source>
        <strain evidence="2 3">JCM 16328</strain>
    </source>
</reference>
<dbReference type="EMBL" id="BAAADV010000007">
    <property type="protein sequence ID" value="GAA0677329.1"/>
    <property type="molecule type" value="Genomic_DNA"/>
</dbReference>
<evidence type="ECO:0000313" key="2">
    <source>
        <dbReference type="EMBL" id="GAA0677329.1"/>
    </source>
</evidence>
<evidence type="ECO:0000313" key="3">
    <source>
        <dbReference type="Proteomes" id="UP001500420"/>
    </source>
</evidence>
<sequence length="86" mass="9382">MSSNMSERRRPPPPPPPELEEPELSPPELPPELDDVEYFVDVLELSWVLTSVPKPAQSSQTSSSAPSTLTVFGDDTSAPHISHCTI</sequence>
<dbReference type="InterPro" id="IPR058451">
    <property type="entry name" value="DUF8138"/>
</dbReference>